<organism evidence="1 2">
    <name type="scientific">Sphingobacterium ginsenosidimutans</name>
    <dbReference type="NCBI Taxonomy" id="687845"/>
    <lineage>
        <taxon>Bacteria</taxon>
        <taxon>Pseudomonadati</taxon>
        <taxon>Bacteroidota</taxon>
        <taxon>Sphingobacteriia</taxon>
        <taxon>Sphingobacteriales</taxon>
        <taxon>Sphingobacteriaceae</taxon>
        <taxon>Sphingobacterium</taxon>
    </lineage>
</organism>
<evidence type="ECO:0000313" key="2">
    <source>
        <dbReference type="Proteomes" id="UP001500167"/>
    </source>
</evidence>
<dbReference type="EMBL" id="BAAAZK010000002">
    <property type="protein sequence ID" value="GAA4171817.1"/>
    <property type="molecule type" value="Genomic_DNA"/>
</dbReference>
<dbReference type="Proteomes" id="UP001500167">
    <property type="component" value="Unassembled WGS sequence"/>
</dbReference>
<comment type="caution">
    <text evidence="1">The sequence shown here is derived from an EMBL/GenBank/DDBJ whole genome shotgun (WGS) entry which is preliminary data.</text>
</comment>
<evidence type="ECO:0008006" key="3">
    <source>
        <dbReference type="Google" id="ProtNLM"/>
    </source>
</evidence>
<protein>
    <recommendedName>
        <fullName evidence="3">HTH gntR-type domain-containing protein</fullName>
    </recommendedName>
</protein>
<name>A0ABP7ZWL9_9SPHI</name>
<keyword evidence="2" id="KW-1185">Reference proteome</keyword>
<proteinExistence type="predicted"/>
<accession>A0ABP7ZWL9</accession>
<gene>
    <name evidence="1" type="ORF">GCM10022218_12480</name>
</gene>
<evidence type="ECO:0000313" key="1">
    <source>
        <dbReference type="EMBL" id="GAA4171817.1"/>
    </source>
</evidence>
<sequence>MQKNENNLILGCNTPVYEAPSIQVQQLALEYSISTGSVQPALTESWETETQTKELDW</sequence>
<dbReference type="RefSeq" id="WP_346084945.1">
    <property type="nucleotide sequence ID" value="NZ_BAAAZK010000002.1"/>
</dbReference>
<reference evidence="2" key="1">
    <citation type="journal article" date="2019" name="Int. J. Syst. Evol. Microbiol.">
        <title>The Global Catalogue of Microorganisms (GCM) 10K type strain sequencing project: providing services to taxonomists for standard genome sequencing and annotation.</title>
        <authorList>
            <consortium name="The Broad Institute Genomics Platform"/>
            <consortium name="The Broad Institute Genome Sequencing Center for Infectious Disease"/>
            <person name="Wu L."/>
            <person name="Ma J."/>
        </authorList>
    </citation>
    <scope>NUCLEOTIDE SEQUENCE [LARGE SCALE GENOMIC DNA]</scope>
    <source>
        <strain evidence="2">JCM 16722</strain>
    </source>
</reference>